<dbReference type="FunFam" id="3.40.50.2300:FF:000001">
    <property type="entry name" value="DNA-binding response regulator PhoB"/>
    <property type="match status" value="1"/>
</dbReference>
<protein>
    <recommendedName>
        <fullName evidence="1">Stage 0 sporulation protein A homolog</fullName>
    </recommendedName>
</protein>
<dbReference type="SMART" id="SM00862">
    <property type="entry name" value="Trans_reg_C"/>
    <property type="match status" value="1"/>
</dbReference>
<dbReference type="InterPro" id="IPR036388">
    <property type="entry name" value="WH-like_DNA-bd_sf"/>
</dbReference>
<dbReference type="SUPFAM" id="SSF46894">
    <property type="entry name" value="C-terminal effector domain of the bipartite response regulators"/>
    <property type="match status" value="1"/>
</dbReference>
<comment type="function">
    <text evidence="7">May play the central regulatory role in sporulation. It may be an element of the effector pathway responsible for the activation of sporulation genes in response to nutritional stress. Spo0A may act in concert with spo0H (a sigma factor) to control the expression of some genes that are critical to the sporulation process.</text>
</comment>
<evidence type="ECO:0000256" key="3">
    <source>
        <dbReference type="ARBA" id="ARBA00023012"/>
    </source>
</evidence>
<evidence type="ECO:0000256" key="1">
    <source>
        <dbReference type="ARBA" id="ARBA00018672"/>
    </source>
</evidence>
<reference evidence="12 13" key="1">
    <citation type="submission" date="2015-03" db="EMBL/GenBank/DDBJ databases">
        <authorList>
            <person name="Murphy D."/>
        </authorList>
    </citation>
    <scope>NUCLEOTIDE SEQUENCE [LARGE SCALE GENOMIC DNA]</scope>
    <source>
        <strain evidence="12 13">OL-4</strain>
    </source>
</reference>
<dbReference type="GO" id="GO:0006355">
    <property type="term" value="P:regulation of DNA-templated transcription"/>
    <property type="evidence" value="ECO:0007669"/>
    <property type="project" value="InterPro"/>
</dbReference>
<evidence type="ECO:0000313" key="13">
    <source>
        <dbReference type="Proteomes" id="UP000045545"/>
    </source>
</evidence>
<evidence type="ECO:0000256" key="8">
    <source>
        <dbReference type="PROSITE-ProRule" id="PRU00169"/>
    </source>
</evidence>
<evidence type="ECO:0000313" key="12">
    <source>
        <dbReference type="EMBL" id="CFX54423.1"/>
    </source>
</evidence>
<evidence type="ECO:0000256" key="5">
    <source>
        <dbReference type="ARBA" id="ARBA00023125"/>
    </source>
</evidence>
<evidence type="ECO:0000256" key="4">
    <source>
        <dbReference type="ARBA" id="ARBA00023015"/>
    </source>
</evidence>
<gene>
    <name evidence="12" type="ORF">1418</name>
</gene>
<feature type="modified residue" description="4-aspartylphosphate" evidence="8">
    <location>
        <position position="53"/>
    </location>
</feature>
<dbReference type="Pfam" id="PF00072">
    <property type="entry name" value="Response_reg"/>
    <property type="match status" value="1"/>
</dbReference>
<evidence type="ECO:0000256" key="7">
    <source>
        <dbReference type="ARBA" id="ARBA00024867"/>
    </source>
</evidence>
<feature type="DNA-binding region" description="OmpR/PhoB-type" evidence="9">
    <location>
        <begin position="131"/>
        <end position="230"/>
    </location>
</feature>
<dbReference type="Gene3D" id="3.40.50.2300">
    <property type="match status" value="1"/>
</dbReference>
<name>A0A0E4GDP3_9FIRM</name>
<sequence length="234" mass="26937">MNGKIMVVDDEEALVRLISYNLAKEGFNILTAGDGNEAWQMIIQEKPDLIVLDLMLPGKDGLEICRDLRKENIDIPIIMLTARDEEIDKVLGLELGADDYMTKPFSVRELSARVKAVLRRKQAIMTSESADTELIIGSFIIKPERYEIYFNGELLDLTLKEYELLEVLLKNKGRVLKREYLLQILWDYADGVNTRVLDVHISKIRDKIEIDSKNPRYIKTVRGLGYRFEDNSDV</sequence>
<feature type="domain" description="OmpR/PhoB-type" evidence="11">
    <location>
        <begin position="131"/>
        <end position="230"/>
    </location>
</feature>
<dbReference type="AlphaFoldDB" id="A0A0E4GDP3"/>
<keyword evidence="13" id="KW-1185">Reference proteome</keyword>
<dbReference type="Gene3D" id="1.10.10.10">
    <property type="entry name" value="Winged helix-like DNA-binding domain superfamily/Winged helix DNA-binding domain"/>
    <property type="match status" value="1"/>
</dbReference>
<dbReference type="SUPFAM" id="SSF52172">
    <property type="entry name" value="CheY-like"/>
    <property type="match status" value="1"/>
</dbReference>
<dbReference type="PANTHER" id="PTHR48111:SF73">
    <property type="entry name" value="ALKALINE PHOSPHATASE SYNTHESIS TRANSCRIPTIONAL REGULATORY PROTEIN PHOP"/>
    <property type="match status" value="1"/>
</dbReference>
<dbReference type="PROSITE" id="PS50110">
    <property type="entry name" value="RESPONSE_REGULATORY"/>
    <property type="match status" value="1"/>
</dbReference>
<dbReference type="InterPro" id="IPR016032">
    <property type="entry name" value="Sig_transdc_resp-reg_C-effctor"/>
</dbReference>
<dbReference type="InterPro" id="IPR001789">
    <property type="entry name" value="Sig_transdc_resp-reg_receiver"/>
</dbReference>
<dbReference type="GO" id="GO:0032993">
    <property type="term" value="C:protein-DNA complex"/>
    <property type="evidence" value="ECO:0007669"/>
    <property type="project" value="TreeGrafter"/>
</dbReference>
<dbReference type="RefSeq" id="WP_046497008.1">
    <property type="nucleotide sequence ID" value="NZ_CGIH01000026.1"/>
</dbReference>
<evidence type="ECO:0000256" key="6">
    <source>
        <dbReference type="ARBA" id="ARBA00023163"/>
    </source>
</evidence>
<dbReference type="OrthoDB" id="9790454at2"/>
<keyword evidence="3" id="KW-0902">Two-component regulatory system</keyword>
<dbReference type="Proteomes" id="UP000045545">
    <property type="component" value="Unassembled WGS sequence"/>
</dbReference>
<dbReference type="PROSITE" id="PS51755">
    <property type="entry name" value="OMPR_PHOB"/>
    <property type="match status" value="1"/>
</dbReference>
<evidence type="ECO:0000256" key="2">
    <source>
        <dbReference type="ARBA" id="ARBA00022553"/>
    </source>
</evidence>
<dbReference type="GO" id="GO:0000976">
    <property type="term" value="F:transcription cis-regulatory region binding"/>
    <property type="evidence" value="ECO:0007669"/>
    <property type="project" value="TreeGrafter"/>
</dbReference>
<keyword evidence="2 8" id="KW-0597">Phosphoprotein</keyword>
<dbReference type="CDD" id="cd00383">
    <property type="entry name" value="trans_reg_C"/>
    <property type="match status" value="1"/>
</dbReference>
<dbReference type="Gene3D" id="6.10.250.690">
    <property type="match status" value="1"/>
</dbReference>
<keyword evidence="5 9" id="KW-0238">DNA-binding</keyword>
<dbReference type="EMBL" id="CGIH01000026">
    <property type="protein sequence ID" value="CFX54423.1"/>
    <property type="molecule type" value="Genomic_DNA"/>
</dbReference>
<dbReference type="GO" id="GO:0005829">
    <property type="term" value="C:cytosol"/>
    <property type="evidence" value="ECO:0007669"/>
    <property type="project" value="TreeGrafter"/>
</dbReference>
<accession>A0A0E4GDP3</accession>
<dbReference type="InterPro" id="IPR039420">
    <property type="entry name" value="WalR-like"/>
</dbReference>
<evidence type="ECO:0000259" key="11">
    <source>
        <dbReference type="PROSITE" id="PS51755"/>
    </source>
</evidence>
<dbReference type="PANTHER" id="PTHR48111">
    <property type="entry name" value="REGULATOR OF RPOS"/>
    <property type="match status" value="1"/>
</dbReference>
<evidence type="ECO:0000256" key="9">
    <source>
        <dbReference type="PROSITE-ProRule" id="PRU01091"/>
    </source>
</evidence>
<dbReference type="STRING" id="690567.1418"/>
<dbReference type="FunFam" id="1.10.10.10:FF:000018">
    <property type="entry name" value="DNA-binding response regulator ResD"/>
    <property type="match status" value="1"/>
</dbReference>
<dbReference type="GO" id="GO:0000156">
    <property type="term" value="F:phosphorelay response regulator activity"/>
    <property type="evidence" value="ECO:0007669"/>
    <property type="project" value="TreeGrafter"/>
</dbReference>
<dbReference type="InterPro" id="IPR001867">
    <property type="entry name" value="OmpR/PhoB-type_DNA-bd"/>
</dbReference>
<dbReference type="SMART" id="SM00448">
    <property type="entry name" value="REC"/>
    <property type="match status" value="1"/>
</dbReference>
<dbReference type="InterPro" id="IPR011006">
    <property type="entry name" value="CheY-like_superfamily"/>
</dbReference>
<keyword evidence="4" id="KW-0805">Transcription regulation</keyword>
<feature type="domain" description="Response regulatory" evidence="10">
    <location>
        <begin position="4"/>
        <end position="118"/>
    </location>
</feature>
<dbReference type="Pfam" id="PF00486">
    <property type="entry name" value="Trans_reg_C"/>
    <property type="match status" value="1"/>
</dbReference>
<proteinExistence type="predicted"/>
<keyword evidence="6" id="KW-0804">Transcription</keyword>
<organism evidence="12 13">
    <name type="scientific">Syntrophomonas zehnderi OL-4</name>
    <dbReference type="NCBI Taxonomy" id="690567"/>
    <lineage>
        <taxon>Bacteria</taxon>
        <taxon>Bacillati</taxon>
        <taxon>Bacillota</taxon>
        <taxon>Clostridia</taxon>
        <taxon>Eubacteriales</taxon>
        <taxon>Syntrophomonadaceae</taxon>
        <taxon>Syntrophomonas</taxon>
    </lineage>
</organism>
<evidence type="ECO:0000259" key="10">
    <source>
        <dbReference type="PROSITE" id="PS50110"/>
    </source>
</evidence>